<comment type="subcellular location">
    <subcellularLocation>
        <location evidence="2">Cell membrane</location>
        <topology evidence="2">Single-pass type II membrane protein</topology>
    </subcellularLocation>
</comment>
<evidence type="ECO:0000256" key="11">
    <source>
        <dbReference type="ARBA" id="ARBA00023180"/>
    </source>
</evidence>
<accession>A0AAF0IGT8</accession>
<dbReference type="EMBL" id="CP120627">
    <property type="protein sequence ID" value="WEW55961.1"/>
    <property type="molecule type" value="Genomic_DNA"/>
</dbReference>
<evidence type="ECO:0000256" key="5">
    <source>
        <dbReference type="ARBA" id="ARBA00022475"/>
    </source>
</evidence>
<dbReference type="FunFam" id="3.20.20.80:FF:000151">
    <property type="entry name" value="Glucan endo-1,3-beta-glucosidase btgC"/>
    <property type="match status" value="1"/>
</dbReference>
<evidence type="ECO:0000256" key="14">
    <source>
        <dbReference type="ARBA" id="ARBA00023326"/>
    </source>
</evidence>
<dbReference type="GO" id="GO:0005886">
    <property type="term" value="C:plasma membrane"/>
    <property type="evidence" value="ECO:0007669"/>
    <property type="project" value="UniProtKB-SubCell"/>
</dbReference>
<dbReference type="Gene3D" id="3.20.20.80">
    <property type="entry name" value="Glycosidases"/>
    <property type="match status" value="2"/>
</dbReference>
<dbReference type="GO" id="GO:0042973">
    <property type="term" value="F:glucan endo-1,3-beta-D-glucosidase activity"/>
    <property type="evidence" value="ECO:0007669"/>
    <property type="project" value="UniProtKB-EC"/>
</dbReference>
<keyword evidence="21" id="KW-1185">Reference proteome</keyword>
<gene>
    <name evidence="20" type="ORF">PRK78_001396</name>
</gene>
<comment type="similarity">
    <text evidence="3">Belongs to the glycosyl hydrolase 17 family.</text>
</comment>
<keyword evidence="9 19" id="KW-1133">Transmembrane helix</keyword>
<evidence type="ECO:0000256" key="9">
    <source>
        <dbReference type="ARBA" id="ARBA00022989"/>
    </source>
</evidence>
<protein>
    <recommendedName>
        <fullName evidence="4">glucan endo-1,3-beta-D-glucosidase</fullName>
        <ecNumber evidence="4">3.2.1.39</ecNumber>
    </recommendedName>
    <alternativeName>
        <fullName evidence="17">Endo-1,3-beta-glucanase btgC</fullName>
    </alternativeName>
    <alternativeName>
        <fullName evidence="16">Laminarinase btgC</fullName>
    </alternativeName>
</protein>
<sequence>MPYHPEESYGADPSDNRGWNPLKQQSAYSPKYHYDVPSSLQPSPPPPGGHPASHPDSTYNRLRQERQYGDEYPADIPNYSTPQPFSHGQRPQPTIQTMGRSQTTRTDSTVSPGADNLGPMSAGGGIAGIATGVASTHERQSGVEAIRGNTGPYNNNHPQSEAGYYASPPEHAGMSRVPMSTTPRPYSPNAPLASAIEGNGNYMPTPSDRSLNSNGQLQPHYDGLNGTYSDPYHRQRTSWAPMNEPINPNDIIDDGDDGFIPDPKRKSMLSSLGKSSSHQSLSSGGAAAAGGAAAGGVAGAIAGRVNGQTSGSPDGGPSYSAIPPEKSEWLVEQKASKKKLKWILGILAAILLLGAIAGGVVAGILVSKKNSSGGNGGSGKSADDDTKANGDLGKNSKEIQALMNNPKLHKVFPGIDYTPWGTQYPLCLKYPPSQNNVTRDMAVLSQLTNTVRLYGTDCNQTEMVLHAIDRLELKDMKLWMGVWIDNTNTTTNDRQLEQMYDIVKSAKDKSVFKGVIVGNEVLFRGSQSSATLKTLSDYLKGVKSNLTDLNIDIPVATSDLGDAWTAQLAQLADVVMANVHPFFGGIPVDQAAGWTYDFWTSKDVALTKGTNKKQLISEVGWPSGGGNDCGTTATCPDSKSGAIAGVKEMNKFMDDWVCAALKNGTDYFWFEAFDEPWKVQYNTPGKEWEDKWGLMDPGRNLKPGLKIPDCGGQTAT</sequence>
<evidence type="ECO:0000256" key="12">
    <source>
        <dbReference type="ARBA" id="ARBA00023277"/>
    </source>
</evidence>
<feature type="region of interest" description="Disordered" evidence="18">
    <location>
        <begin position="370"/>
        <end position="393"/>
    </location>
</feature>
<evidence type="ECO:0000256" key="1">
    <source>
        <dbReference type="ARBA" id="ARBA00000382"/>
    </source>
</evidence>
<keyword evidence="6 19" id="KW-0812">Transmembrane</keyword>
<dbReference type="GO" id="GO:0000272">
    <property type="term" value="P:polysaccharide catabolic process"/>
    <property type="evidence" value="ECO:0007669"/>
    <property type="project" value="UniProtKB-KW"/>
</dbReference>
<evidence type="ECO:0000256" key="13">
    <source>
        <dbReference type="ARBA" id="ARBA00023316"/>
    </source>
</evidence>
<evidence type="ECO:0000256" key="4">
    <source>
        <dbReference type="ARBA" id="ARBA00012780"/>
    </source>
</evidence>
<feature type="region of interest" description="Disordered" evidence="18">
    <location>
        <begin position="148"/>
        <end position="288"/>
    </location>
</feature>
<dbReference type="PANTHER" id="PTHR16631">
    <property type="entry name" value="GLUCAN 1,3-BETA-GLUCOSIDASE"/>
    <property type="match status" value="1"/>
</dbReference>
<keyword evidence="12" id="KW-0119">Carbohydrate metabolism</keyword>
<evidence type="ECO:0000256" key="3">
    <source>
        <dbReference type="ARBA" id="ARBA00008773"/>
    </source>
</evidence>
<organism evidence="20 21">
    <name type="scientific">Emydomyces testavorans</name>
    <dbReference type="NCBI Taxonomy" id="2070801"/>
    <lineage>
        <taxon>Eukaryota</taxon>
        <taxon>Fungi</taxon>
        <taxon>Dikarya</taxon>
        <taxon>Ascomycota</taxon>
        <taxon>Pezizomycotina</taxon>
        <taxon>Eurotiomycetes</taxon>
        <taxon>Eurotiomycetidae</taxon>
        <taxon>Onygenales</taxon>
        <taxon>Nannizziopsiaceae</taxon>
        <taxon>Emydomyces</taxon>
    </lineage>
</organism>
<keyword evidence="20" id="KW-0326">Glycosidase</keyword>
<keyword evidence="13" id="KW-0961">Cell wall biogenesis/degradation</keyword>
<evidence type="ECO:0000256" key="7">
    <source>
        <dbReference type="ARBA" id="ARBA00022801"/>
    </source>
</evidence>
<dbReference type="Proteomes" id="UP001219355">
    <property type="component" value="Chromosome 1"/>
</dbReference>
<evidence type="ECO:0000256" key="16">
    <source>
        <dbReference type="ARBA" id="ARBA00042373"/>
    </source>
</evidence>
<evidence type="ECO:0000256" key="18">
    <source>
        <dbReference type="SAM" id="MobiDB-lite"/>
    </source>
</evidence>
<dbReference type="EC" id="3.2.1.39" evidence="4"/>
<keyword evidence="7 20" id="KW-0378">Hydrolase</keyword>
<comment type="function">
    <text evidence="15">Glucanases play a role in cell expansion during growth, in cell-cell fusion during mating, and in spore release during sporulation. This enzyme may be involved in beta-glucan degradation. Active on laminarin and lichenan.</text>
</comment>
<feature type="compositionally biased region" description="Polar residues" evidence="18">
    <location>
        <begin position="78"/>
        <end position="111"/>
    </location>
</feature>
<evidence type="ECO:0000256" key="19">
    <source>
        <dbReference type="SAM" id="Phobius"/>
    </source>
</evidence>
<feature type="transmembrane region" description="Helical" evidence="19">
    <location>
        <begin position="342"/>
        <end position="366"/>
    </location>
</feature>
<evidence type="ECO:0000256" key="10">
    <source>
        <dbReference type="ARBA" id="ARBA00023136"/>
    </source>
</evidence>
<dbReference type="SUPFAM" id="SSF51445">
    <property type="entry name" value="(Trans)glycosidases"/>
    <property type="match status" value="1"/>
</dbReference>
<dbReference type="AlphaFoldDB" id="A0AAF0IGT8"/>
<reference evidence="20" key="1">
    <citation type="submission" date="2023-03" db="EMBL/GenBank/DDBJ databases">
        <title>Emydomyces testavorans Genome Sequence.</title>
        <authorList>
            <person name="Hoyer L."/>
        </authorList>
    </citation>
    <scope>NUCLEOTIDE SEQUENCE</scope>
    <source>
        <strain evidence="20">16-2883</strain>
    </source>
</reference>
<evidence type="ECO:0000256" key="2">
    <source>
        <dbReference type="ARBA" id="ARBA00004401"/>
    </source>
</evidence>
<evidence type="ECO:0000313" key="20">
    <source>
        <dbReference type="EMBL" id="WEW55961.1"/>
    </source>
</evidence>
<dbReference type="InterPro" id="IPR017853">
    <property type="entry name" value="GH"/>
</dbReference>
<keyword evidence="10 19" id="KW-0472">Membrane</keyword>
<name>A0AAF0IGT8_9EURO</name>
<keyword evidence="11" id="KW-0325">Glycoprotein</keyword>
<evidence type="ECO:0000313" key="21">
    <source>
        <dbReference type="Proteomes" id="UP001219355"/>
    </source>
</evidence>
<proteinExistence type="inferred from homology"/>
<evidence type="ECO:0000256" key="15">
    <source>
        <dbReference type="ARBA" id="ARBA00037649"/>
    </source>
</evidence>
<dbReference type="PANTHER" id="PTHR16631:SF17">
    <property type="entry name" value="GLUCAN ENDO-1,3-BETA-GLUCOSIDASE BTGC"/>
    <property type="match status" value="1"/>
</dbReference>
<dbReference type="GO" id="GO:0071555">
    <property type="term" value="P:cell wall organization"/>
    <property type="evidence" value="ECO:0007669"/>
    <property type="project" value="UniProtKB-KW"/>
</dbReference>
<evidence type="ECO:0000256" key="17">
    <source>
        <dbReference type="ARBA" id="ARBA00043078"/>
    </source>
</evidence>
<keyword evidence="14" id="KW-0624">Polysaccharide degradation</keyword>
<feature type="compositionally biased region" description="Polar residues" evidence="18">
    <location>
        <begin position="202"/>
        <end position="217"/>
    </location>
</feature>
<dbReference type="GO" id="GO:0005576">
    <property type="term" value="C:extracellular region"/>
    <property type="evidence" value="ECO:0007669"/>
    <property type="project" value="TreeGrafter"/>
</dbReference>
<keyword evidence="5" id="KW-1003">Cell membrane</keyword>
<evidence type="ECO:0000256" key="8">
    <source>
        <dbReference type="ARBA" id="ARBA00022968"/>
    </source>
</evidence>
<feature type="region of interest" description="Disordered" evidence="18">
    <location>
        <begin position="1"/>
        <end position="120"/>
    </location>
</feature>
<feature type="compositionally biased region" description="Low complexity" evidence="18">
    <location>
        <begin position="268"/>
        <end position="288"/>
    </location>
</feature>
<dbReference type="GO" id="GO:0009986">
    <property type="term" value="C:cell surface"/>
    <property type="evidence" value="ECO:0007669"/>
    <property type="project" value="TreeGrafter"/>
</dbReference>
<comment type="catalytic activity">
    <reaction evidence="1">
        <text>Hydrolysis of (1-&gt;3)-beta-D-glucosidic linkages in (1-&gt;3)-beta-D-glucans.</text>
        <dbReference type="EC" id="3.2.1.39"/>
    </reaction>
</comment>
<dbReference type="InterPro" id="IPR050732">
    <property type="entry name" value="Beta-glucan_modifiers"/>
</dbReference>
<keyword evidence="8" id="KW-0735">Signal-anchor</keyword>
<evidence type="ECO:0000256" key="6">
    <source>
        <dbReference type="ARBA" id="ARBA00022692"/>
    </source>
</evidence>
<dbReference type="GO" id="GO:0009277">
    <property type="term" value="C:fungal-type cell wall"/>
    <property type="evidence" value="ECO:0007669"/>
    <property type="project" value="TreeGrafter"/>
</dbReference>